<sequence length="69" mass="8056">MAVGRQRSSKLWYSSSSTDSDTNDTKKVGAEEDFDDFLRWLERYEMEARVVDPKRGWGFHGVHKVFLLS</sequence>
<feature type="region of interest" description="Disordered" evidence="1">
    <location>
        <begin position="1"/>
        <end position="27"/>
    </location>
</feature>
<reference evidence="2 3" key="1">
    <citation type="journal article" date="2018" name="Nat. Genet.">
        <title>The Rosa genome provides new insights in the design of modern roses.</title>
        <authorList>
            <person name="Bendahmane M."/>
        </authorList>
    </citation>
    <scope>NUCLEOTIDE SEQUENCE [LARGE SCALE GENOMIC DNA]</scope>
    <source>
        <strain evidence="3">cv. Old Blush</strain>
    </source>
</reference>
<keyword evidence="3" id="KW-1185">Reference proteome</keyword>
<feature type="compositionally biased region" description="Low complexity" evidence="1">
    <location>
        <begin position="9"/>
        <end position="20"/>
    </location>
</feature>
<organism evidence="2 3">
    <name type="scientific">Rosa chinensis</name>
    <name type="common">China rose</name>
    <dbReference type="NCBI Taxonomy" id="74649"/>
    <lineage>
        <taxon>Eukaryota</taxon>
        <taxon>Viridiplantae</taxon>
        <taxon>Streptophyta</taxon>
        <taxon>Embryophyta</taxon>
        <taxon>Tracheophyta</taxon>
        <taxon>Spermatophyta</taxon>
        <taxon>Magnoliopsida</taxon>
        <taxon>eudicotyledons</taxon>
        <taxon>Gunneridae</taxon>
        <taxon>Pentapetalae</taxon>
        <taxon>rosids</taxon>
        <taxon>fabids</taxon>
        <taxon>Rosales</taxon>
        <taxon>Rosaceae</taxon>
        <taxon>Rosoideae</taxon>
        <taxon>Rosoideae incertae sedis</taxon>
        <taxon>Rosa</taxon>
    </lineage>
</organism>
<accession>A0A2P6SEV9</accession>
<name>A0A2P6SEV9_ROSCH</name>
<evidence type="ECO:0000313" key="2">
    <source>
        <dbReference type="EMBL" id="PRQ57217.1"/>
    </source>
</evidence>
<gene>
    <name evidence="2" type="ORF">RchiOBHm_Chr1g0345881</name>
</gene>
<evidence type="ECO:0000313" key="3">
    <source>
        <dbReference type="Proteomes" id="UP000238479"/>
    </source>
</evidence>
<comment type="caution">
    <text evidence="2">The sequence shown here is derived from an EMBL/GenBank/DDBJ whole genome shotgun (WGS) entry which is preliminary data.</text>
</comment>
<protein>
    <submittedName>
        <fullName evidence="2">Uncharacterized protein</fullName>
    </submittedName>
</protein>
<dbReference type="Proteomes" id="UP000238479">
    <property type="component" value="Chromosome 1"/>
</dbReference>
<dbReference type="Gramene" id="PRQ57217">
    <property type="protein sequence ID" value="PRQ57217"/>
    <property type="gene ID" value="RchiOBHm_Chr1g0345881"/>
</dbReference>
<evidence type="ECO:0000256" key="1">
    <source>
        <dbReference type="SAM" id="MobiDB-lite"/>
    </source>
</evidence>
<dbReference type="STRING" id="74649.A0A2P6SEV9"/>
<dbReference type="AlphaFoldDB" id="A0A2P6SEV9"/>
<proteinExistence type="predicted"/>
<dbReference type="EMBL" id="PDCK01000039">
    <property type="protein sequence ID" value="PRQ57217.1"/>
    <property type="molecule type" value="Genomic_DNA"/>
</dbReference>